<comment type="similarity">
    <text evidence="1">Belongs to the sigma-70 factor family. ECF subfamily.</text>
</comment>
<dbReference type="GO" id="GO:0003677">
    <property type="term" value="F:DNA binding"/>
    <property type="evidence" value="ECO:0007669"/>
    <property type="project" value="InterPro"/>
</dbReference>
<accession>A0A1M6RBV9</accession>
<dbReference type="Gene3D" id="1.10.1740.10">
    <property type="match status" value="1"/>
</dbReference>
<gene>
    <name evidence="6" type="ORF">SAMN04488028_104110</name>
</gene>
<dbReference type="GO" id="GO:0016987">
    <property type="term" value="F:sigma factor activity"/>
    <property type="evidence" value="ECO:0007669"/>
    <property type="project" value="UniProtKB-KW"/>
</dbReference>
<evidence type="ECO:0000313" key="6">
    <source>
        <dbReference type="EMBL" id="SHK29941.1"/>
    </source>
</evidence>
<dbReference type="STRING" id="156994.SAMN04488028_104110"/>
<dbReference type="InterPro" id="IPR014327">
    <property type="entry name" value="RNA_pol_sigma70_bacteroid"/>
</dbReference>
<dbReference type="AlphaFoldDB" id="A0A1M6RBV9"/>
<dbReference type="GO" id="GO:0006352">
    <property type="term" value="P:DNA-templated transcription initiation"/>
    <property type="evidence" value="ECO:0007669"/>
    <property type="project" value="InterPro"/>
</dbReference>
<dbReference type="InterPro" id="IPR013325">
    <property type="entry name" value="RNA_pol_sigma_r2"/>
</dbReference>
<keyword evidence="7" id="KW-1185">Reference proteome</keyword>
<dbReference type="InterPro" id="IPR013324">
    <property type="entry name" value="RNA_pol_sigma_r3/r4-like"/>
</dbReference>
<dbReference type="InterPro" id="IPR039425">
    <property type="entry name" value="RNA_pol_sigma-70-like"/>
</dbReference>
<dbReference type="NCBIfam" id="TIGR02985">
    <property type="entry name" value="Sig70_bacteroi1"/>
    <property type="match status" value="1"/>
</dbReference>
<sequence>MLTTNLNIVTSMHSSSDTALIELLKKDSKVAFEAIYRRYWEKLYLYAFKLSADRELSQNIVQDLFVSLWNKRASLSIEKLDTYLFQSVKYQIFKNYRDQKLSKEVLESRFEDFVIENPSVIDDSDLTQSLYTSINKLPSKRKEIFLMNKIHDLSVEQIASELALSNQTVKNQISSALKQLRLDLQDV</sequence>
<keyword evidence="4" id="KW-0804">Transcription</keyword>
<reference evidence="7" key="1">
    <citation type="submission" date="2016-11" db="EMBL/GenBank/DDBJ databases">
        <authorList>
            <person name="Varghese N."/>
            <person name="Submissions S."/>
        </authorList>
    </citation>
    <scope>NUCLEOTIDE SEQUENCE [LARGE SCALE GENOMIC DNA]</scope>
    <source>
        <strain evidence="7">DSM 26134</strain>
    </source>
</reference>
<organism evidence="6 7">
    <name type="scientific">Reichenbachiella agariperforans</name>
    <dbReference type="NCBI Taxonomy" id="156994"/>
    <lineage>
        <taxon>Bacteria</taxon>
        <taxon>Pseudomonadati</taxon>
        <taxon>Bacteroidota</taxon>
        <taxon>Cytophagia</taxon>
        <taxon>Cytophagales</taxon>
        <taxon>Reichenbachiellaceae</taxon>
        <taxon>Reichenbachiella</taxon>
    </lineage>
</organism>
<dbReference type="EMBL" id="FRAA01000004">
    <property type="protein sequence ID" value="SHK29941.1"/>
    <property type="molecule type" value="Genomic_DNA"/>
</dbReference>
<evidence type="ECO:0000256" key="3">
    <source>
        <dbReference type="ARBA" id="ARBA00023082"/>
    </source>
</evidence>
<evidence type="ECO:0000256" key="2">
    <source>
        <dbReference type="ARBA" id="ARBA00023015"/>
    </source>
</evidence>
<name>A0A1M6RBV9_REIAG</name>
<dbReference type="InterPro" id="IPR014284">
    <property type="entry name" value="RNA_pol_sigma-70_dom"/>
</dbReference>
<dbReference type="PANTHER" id="PTHR43133">
    <property type="entry name" value="RNA POLYMERASE ECF-TYPE SIGMA FACTO"/>
    <property type="match status" value="1"/>
</dbReference>
<dbReference type="NCBIfam" id="TIGR02937">
    <property type="entry name" value="sigma70-ECF"/>
    <property type="match status" value="1"/>
</dbReference>
<proteinExistence type="inferred from homology"/>
<evidence type="ECO:0000256" key="1">
    <source>
        <dbReference type="ARBA" id="ARBA00010641"/>
    </source>
</evidence>
<dbReference type="SUPFAM" id="SSF88946">
    <property type="entry name" value="Sigma2 domain of RNA polymerase sigma factors"/>
    <property type="match status" value="1"/>
</dbReference>
<dbReference type="InterPro" id="IPR013249">
    <property type="entry name" value="RNA_pol_sigma70_r4_t2"/>
</dbReference>
<dbReference type="Gene3D" id="1.10.10.10">
    <property type="entry name" value="Winged helix-like DNA-binding domain superfamily/Winged helix DNA-binding domain"/>
    <property type="match status" value="1"/>
</dbReference>
<protein>
    <submittedName>
        <fullName evidence="6">RNA polymerase sigma-70 factor, ECF subfamily</fullName>
    </submittedName>
</protein>
<keyword evidence="2" id="KW-0805">Transcription regulation</keyword>
<evidence type="ECO:0000259" key="5">
    <source>
        <dbReference type="Pfam" id="PF08281"/>
    </source>
</evidence>
<dbReference type="Proteomes" id="UP000184474">
    <property type="component" value="Unassembled WGS sequence"/>
</dbReference>
<feature type="domain" description="RNA polymerase sigma factor 70 region 4 type 2" evidence="5">
    <location>
        <begin position="128"/>
        <end position="180"/>
    </location>
</feature>
<evidence type="ECO:0000313" key="7">
    <source>
        <dbReference type="Proteomes" id="UP000184474"/>
    </source>
</evidence>
<dbReference type="PANTHER" id="PTHR43133:SF46">
    <property type="entry name" value="RNA POLYMERASE SIGMA-70 FACTOR ECF SUBFAMILY"/>
    <property type="match status" value="1"/>
</dbReference>
<dbReference type="SUPFAM" id="SSF88659">
    <property type="entry name" value="Sigma3 and sigma4 domains of RNA polymerase sigma factors"/>
    <property type="match status" value="1"/>
</dbReference>
<dbReference type="Pfam" id="PF08281">
    <property type="entry name" value="Sigma70_r4_2"/>
    <property type="match status" value="1"/>
</dbReference>
<evidence type="ECO:0000256" key="4">
    <source>
        <dbReference type="ARBA" id="ARBA00023163"/>
    </source>
</evidence>
<keyword evidence="3" id="KW-0731">Sigma factor</keyword>
<dbReference type="InterPro" id="IPR036388">
    <property type="entry name" value="WH-like_DNA-bd_sf"/>
</dbReference>